<accession>A0A2J6RBW6</accession>
<sequence>MREQLEQNPELLASKVKAAREAEQRDAAIQKAEKRDFDLFQSSREIRSALGMQRWGSSVKPPIAKISALMNQARKQGLIKPLDSSLTSSSNQGKICSDRDIRTPKKSAAYSTDTEAVETSSSMEIGMVSSAGLTTVQDSLGFAPTTPIPQQIVSPIQTTTPNPDPTSFYEYLLYILMFSKPC</sequence>
<protein>
    <submittedName>
        <fullName evidence="1">Uncharacterized protein</fullName>
    </submittedName>
</protein>
<dbReference type="AlphaFoldDB" id="A0A2J6RBW6"/>
<reference evidence="1 2" key="1">
    <citation type="submission" date="2016-04" db="EMBL/GenBank/DDBJ databases">
        <title>A degradative enzymes factory behind the ericoid mycorrhizal symbiosis.</title>
        <authorList>
            <consortium name="DOE Joint Genome Institute"/>
            <person name="Martino E."/>
            <person name="Morin E."/>
            <person name="Grelet G."/>
            <person name="Kuo A."/>
            <person name="Kohler A."/>
            <person name="Daghino S."/>
            <person name="Barry K."/>
            <person name="Choi C."/>
            <person name="Cichocki N."/>
            <person name="Clum A."/>
            <person name="Copeland A."/>
            <person name="Hainaut M."/>
            <person name="Haridas S."/>
            <person name="Labutti K."/>
            <person name="Lindquist E."/>
            <person name="Lipzen A."/>
            <person name="Khouja H.-R."/>
            <person name="Murat C."/>
            <person name="Ohm R."/>
            <person name="Olson A."/>
            <person name="Spatafora J."/>
            <person name="Veneault-Fourrey C."/>
            <person name="Henrissat B."/>
            <person name="Grigoriev I."/>
            <person name="Martin F."/>
            <person name="Perotto S."/>
        </authorList>
    </citation>
    <scope>NUCLEOTIDE SEQUENCE [LARGE SCALE GENOMIC DNA]</scope>
    <source>
        <strain evidence="1 2">F</strain>
    </source>
</reference>
<evidence type="ECO:0000313" key="1">
    <source>
        <dbReference type="EMBL" id="PMD36014.1"/>
    </source>
</evidence>
<keyword evidence="2" id="KW-1185">Reference proteome</keyword>
<evidence type="ECO:0000313" key="2">
    <source>
        <dbReference type="Proteomes" id="UP000235786"/>
    </source>
</evidence>
<dbReference type="EMBL" id="KZ613951">
    <property type="protein sequence ID" value="PMD36014.1"/>
    <property type="molecule type" value="Genomic_DNA"/>
</dbReference>
<name>A0A2J6RBW6_HYAVF</name>
<proteinExistence type="predicted"/>
<organism evidence="1 2">
    <name type="scientific">Hyaloscypha variabilis (strain UAMH 11265 / GT02V1 / F)</name>
    <name type="common">Meliniomyces variabilis</name>
    <dbReference type="NCBI Taxonomy" id="1149755"/>
    <lineage>
        <taxon>Eukaryota</taxon>
        <taxon>Fungi</taxon>
        <taxon>Dikarya</taxon>
        <taxon>Ascomycota</taxon>
        <taxon>Pezizomycotina</taxon>
        <taxon>Leotiomycetes</taxon>
        <taxon>Helotiales</taxon>
        <taxon>Hyaloscyphaceae</taxon>
        <taxon>Hyaloscypha</taxon>
        <taxon>Hyaloscypha variabilis</taxon>
    </lineage>
</organism>
<dbReference type="Proteomes" id="UP000235786">
    <property type="component" value="Unassembled WGS sequence"/>
</dbReference>
<gene>
    <name evidence="1" type="ORF">L207DRAFT_99180</name>
</gene>